<comment type="similarity">
    <text evidence="2">Belongs to the DAMOX/DASOX family.</text>
</comment>
<organism evidence="7 8">
    <name type="scientific">Candolleomyces aberdarensis</name>
    <dbReference type="NCBI Taxonomy" id="2316362"/>
    <lineage>
        <taxon>Eukaryota</taxon>
        <taxon>Fungi</taxon>
        <taxon>Dikarya</taxon>
        <taxon>Basidiomycota</taxon>
        <taxon>Agaricomycotina</taxon>
        <taxon>Agaricomycetes</taxon>
        <taxon>Agaricomycetidae</taxon>
        <taxon>Agaricales</taxon>
        <taxon>Agaricineae</taxon>
        <taxon>Psathyrellaceae</taxon>
        <taxon>Candolleomyces</taxon>
    </lineage>
</organism>
<name>A0A4Q2DF84_9AGAR</name>
<dbReference type="GO" id="GO:0005737">
    <property type="term" value="C:cytoplasm"/>
    <property type="evidence" value="ECO:0007669"/>
    <property type="project" value="TreeGrafter"/>
</dbReference>
<dbReference type="Pfam" id="PF01266">
    <property type="entry name" value="DAO"/>
    <property type="match status" value="1"/>
</dbReference>
<dbReference type="InterPro" id="IPR006076">
    <property type="entry name" value="FAD-dep_OxRdtase"/>
</dbReference>
<reference evidence="7 8" key="1">
    <citation type="submission" date="2019-01" db="EMBL/GenBank/DDBJ databases">
        <title>Draft genome sequence of Psathyrella aberdarensis IHI B618.</title>
        <authorList>
            <person name="Buettner E."/>
            <person name="Kellner H."/>
        </authorList>
    </citation>
    <scope>NUCLEOTIDE SEQUENCE [LARGE SCALE GENOMIC DNA]</scope>
    <source>
        <strain evidence="7 8">IHI B618</strain>
    </source>
</reference>
<feature type="domain" description="FAD dependent oxidoreductase" evidence="6">
    <location>
        <begin position="77"/>
        <end position="306"/>
    </location>
</feature>
<sequence length="357" mass="38643">MSEPELIVILGAGINGLTCALEIQRRNPTWQVDLIAQVLPGDPPPFAWSTGYSYFNRFEHTEYFSAETIEEGKVLALPNFQVLQPDQLVEGAKHGLTFTSVSVMPDQVINRLLSEFGSCGGRIFRGTVRHLNEIIEAPSAIVVCVGIGARTIGGIEDTSLRPMRIQVLKLRAPWMTVGKAFYGEDNVPTFFAIPLGSGDVLVGSKPDYDDWFAKPRPQTTIVLLNQARKFCPELIPTNAGPDYDLSSLLVWEGCDIFGMRNGGPRLEVKLAPSTVISEGVHIIYNYGYGPSELQVFQGAAEAVANLLGAAIEQGKNSDMSDDQLVSALQSPDIDDDGQMADGEILSVPANNITDGGS</sequence>
<comment type="caution">
    <text evidence="7">The sequence shown here is derived from an EMBL/GenBank/DDBJ whole genome shotgun (WGS) entry which is preliminary data.</text>
</comment>
<dbReference type="EMBL" id="SDEE01000264">
    <property type="protein sequence ID" value="RXW18457.1"/>
    <property type="molecule type" value="Genomic_DNA"/>
</dbReference>
<evidence type="ECO:0000256" key="4">
    <source>
        <dbReference type="ARBA" id="ARBA00022827"/>
    </source>
</evidence>
<dbReference type="OrthoDB" id="2015447at2759"/>
<dbReference type="AlphaFoldDB" id="A0A4Q2DF84"/>
<dbReference type="GO" id="GO:0071949">
    <property type="term" value="F:FAD binding"/>
    <property type="evidence" value="ECO:0007669"/>
    <property type="project" value="InterPro"/>
</dbReference>
<dbReference type="InterPro" id="IPR023209">
    <property type="entry name" value="DAO"/>
</dbReference>
<evidence type="ECO:0000313" key="7">
    <source>
        <dbReference type="EMBL" id="RXW18457.1"/>
    </source>
</evidence>
<keyword evidence="3" id="KW-0285">Flavoprotein</keyword>
<dbReference type="SUPFAM" id="SSF51971">
    <property type="entry name" value="Nucleotide-binding domain"/>
    <property type="match status" value="1"/>
</dbReference>
<evidence type="ECO:0000259" key="6">
    <source>
        <dbReference type="Pfam" id="PF01266"/>
    </source>
</evidence>
<evidence type="ECO:0000256" key="3">
    <source>
        <dbReference type="ARBA" id="ARBA00022630"/>
    </source>
</evidence>
<dbReference type="PANTHER" id="PTHR11530">
    <property type="entry name" value="D-AMINO ACID OXIDASE"/>
    <property type="match status" value="1"/>
</dbReference>
<evidence type="ECO:0000256" key="1">
    <source>
        <dbReference type="ARBA" id="ARBA00001974"/>
    </source>
</evidence>
<protein>
    <recommendedName>
        <fullName evidence="6">FAD dependent oxidoreductase domain-containing protein</fullName>
    </recommendedName>
</protein>
<keyword evidence="8" id="KW-1185">Reference proteome</keyword>
<dbReference type="GO" id="GO:0003884">
    <property type="term" value="F:D-amino-acid oxidase activity"/>
    <property type="evidence" value="ECO:0007669"/>
    <property type="project" value="InterPro"/>
</dbReference>
<proteinExistence type="inferred from homology"/>
<comment type="cofactor">
    <cofactor evidence="1">
        <name>FAD</name>
        <dbReference type="ChEBI" id="CHEBI:57692"/>
    </cofactor>
</comment>
<evidence type="ECO:0000256" key="2">
    <source>
        <dbReference type="ARBA" id="ARBA00006730"/>
    </source>
</evidence>
<evidence type="ECO:0000256" key="5">
    <source>
        <dbReference type="ARBA" id="ARBA00023002"/>
    </source>
</evidence>
<keyword evidence="5" id="KW-0560">Oxidoreductase</keyword>
<dbReference type="PANTHER" id="PTHR11530:SF11">
    <property type="entry name" value="D-ASPARTATE OXIDASE"/>
    <property type="match status" value="1"/>
</dbReference>
<evidence type="ECO:0000313" key="8">
    <source>
        <dbReference type="Proteomes" id="UP000290288"/>
    </source>
</evidence>
<accession>A0A4Q2DF84</accession>
<dbReference type="Gene3D" id="3.30.9.10">
    <property type="entry name" value="D-Amino Acid Oxidase, subunit A, domain 2"/>
    <property type="match status" value="1"/>
</dbReference>
<dbReference type="GO" id="GO:0019478">
    <property type="term" value="P:D-amino acid catabolic process"/>
    <property type="evidence" value="ECO:0007669"/>
    <property type="project" value="TreeGrafter"/>
</dbReference>
<dbReference type="Proteomes" id="UP000290288">
    <property type="component" value="Unassembled WGS sequence"/>
</dbReference>
<dbReference type="STRING" id="2316362.A0A4Q2DF84"/>
<gene>
    <name evidence="7" type="ORF">EST38_g7395</name>
</gene>
<keyword evidence="4" id="KW-0274">FAD</keyword>